<evidence type="ECO:0000313" key="2">
    <source>
        <dbReference type="EMBL" id="GIQ83333.1"/>
    </source>
</evidence>
<name>A0A9K3CW06_9EUKA</name>
<reference evidence="2 3" key="1">
    <citation type="journal article" date="2018" name="PLoS ONE">
        <title>The draft genome of Kipferlia bialata reveals reductive genome evolution in fornicate parasites.</title>
        <authorList>
            <person name="Tanifuji G."/>
            <person name="Takabayashi S."/>
            <person name="Kume K."/>
            <person name="Takagi M."/>
            <person name="Nakayama T."/>
            <person name="Kamikawa R."/>
            <person name="Inagaki Y."/>
            <person name="Hashimoto T."/>
        </authorList>
    </citation>
    <scope>NUCLEOTIDE SEQUENCE [LARGE SCALE GENOMIC DNA]</scope>
    <source>
        <strain evidence="2">NY0173</strain>
    </source>
</reference>
<sequence>MSESNYPGTPIPESDKLRDPWREQVSGRDDSYRMWVFDPEREQEGWKCLSCPVPKLGVSSLCAIGDTIYGVTKEGMCTFTLSAGWSGGDGTMVFTRQQRSSRCTPIVDRYILYHRVLEFVSYSYSLGGNTPNTYHYVAYDTLTGKWHDCGICPFGIASYDSATDTLLYAQRDTWKLYQLKERERDRDLGQGWDIDTTIEQAPLLKILQQH</sequence>
<evidence type="ECO:0000313" key="3">
    <source>
        <dbReference type="Proteomes" id="UP000265618"/>
    </source>
</evidence>
<dbReference type="Proteomes" id="UP000265618">
    <property type="component" value="Unassembled WGS sequence"/>
</dbReference>
<feature type="region of interest" description="Disordered" evidence="1">
    <location>
        <begin position="1"/>
        <end position="27"/>
    </location>
</feature>
<organism evidence="2 3">
    <name type="scientific">Kipferlia bialata</name>
    <dbReference type="NCBI Taxonomy" id="797122"/>
    <lineage>
        <taxon>Eukaryota</taxon>
        <taxon>Metamonada</taxon>
        <taxon>Carpediemonas-like organisms</taxon>
        <taxon>Kipferlia</taxon>
    </lineage>
</organism>
<protein>
    <submittedName>
        <fullName evidence="2">Uncharacterized protein</fullName>
    </submittedName>
</protein>
<feature type="compositionally biased region" description="Basic and acidic residues" evidence="1">
    <location>
        <begin position="13"/>
        <end position="27"/>
    </location>
</feature>
<keyword evidence="3" id="KW-1185">Reference proteome</keyword>
<dbReference type="AlphaFoldDB" id="A0A9K3CW06"/>
<evidence type="ECO:0000256" key="1">
    <source>
        <dbReference type="SAM" id="MobiDB-lite"/>
    </source>
</evidence>
<proteinExistence type="predicted"/>
<dbReference type="EMBL" id="BDIP01001007">
    <property type="protein sequence ID" value="GIQ83333.1"/>
    <property type="molecule type" value="Genomic_DNA"/>
</dbReference>
<comment type="caution">
    <text evidence="2">The sequence shown here is derived from an EMBL/GenBank/DDBJ whole genome shotgun (WGS) entry which is preliminary data.</text>
</comment>
<gene>
    <name evidence="2" type="ORF">KIPB_004638</name>
</gene>
<accession>A0A9K3CW06</accession>